<comment type="caution">
    <text evidence="1">The sequence shown here is derived from an EMBL/GenBank/DDBJ whole genome shotgun (WGS) entry which is preliminary data.</text>
</comment>
<proteinExistence type="predicted"/>
<dbReference type="AlphaFoldDB" id="A0A369USP7"/>
<dbReference type="EMBL" id="QQAH01000001">
    <property type="protein sequence ID" value="RDD83541.1"/>
    <property type="molecule type" value="Genomic_DNA"/>
</dbReference>
<dbReference type="OrthoDB" id="6310816at2"/>
<reference evidence="1 2" key="1">
    <citation type="submission" date="2018-07" db="EMBL/GenBank/DDBJ databases">
        <title>Dyella tabacisoli L4-6T, whole genome shotgun sequence.</title>
        <authorList>
            <person name="Zhou X.-K."/>
            <person name="Li W.-J."/>
            <person name="Duan Y.-Q."/>
        </authorList>
    </citation>
    <scope>NUCLEOTIDE SEQUENCE [LARGE SCALE GENOMIC DNA]</scope>
    <source>
        <strain evidence="1 2">L4-6</strain>
    </source>
</reference>
<keyword evidence="2" id="KW-1185">Reference proteome</keyword>
<evidence type="ECO:0000313" key="1">
    <source>
        <dbReference type="EMBL" id="RDD83541.1"/>
    </source>
</evidence>
<organism evidence="1 2">
    <name type="scientific">Dyella tabacisoli</name>
    <dbReference type="NCBI Taxonomy" id="2282381"/>
    <lineage>
        <taxon>Bacteria</taxon>
        <taxon>Pseudomonadati</taxon>
        <taxon>Pseudomonadota</taxon>
        <taxon>Gammaproteobacteria</taxon>
        <taxon>Lysobacterales</taxon>
        <taxon>Rhodanobacteraceae</taxon>
        <taxon>Dyella</taxon>
    </lineage>
</organism>
<name>A0A369USP7_9GAMM</name>
<sequence length="351" mass="38733">MRWNQEMNKNQTLTVSRKVAAFVTRILSIVLLAAPAFVYARPNVLSAEVAAALHSGGSAVLYSLEPWADPEEKVARLQSFEILGQSPLNPSQRANAVAAIDSAIAGFDNIVAACFDPRHALRIQANGHTYDFLLCYSCHQLEIYRDSHLLESVGAAGSPAALNELMNSLHVPLSHSLEDSLASQREQQKKYDEGMRRWLPAMPTSIRRVWDTDPQFRMGMNPHGKALDDLKSALQAEVADRDERIRRLLTLNGSGVGPWSGYPAYEDIANALLLDFPTERIVTVAQSPGAEDALLEGAARYFAGWGFKRYHPQDVDLIPAHLKGLLLEHTLHSGDPKDDDRLDRATQAFGS</sequence>
<evidence type="ECO:0000313" key="2">
    <source>
        <dbReference type="Proteomes" id="UP000253782"/>
    </source>
</evidence>
<protein>
    <submittedName>
        <fullName evidence="1">Uncharacterized protein</fullName>
    </submittedName>
</protein>
<accession>A0A369USP7</accession>
<dbReference type="Proteomes" id="UP000253782">
    <property type="component" value="Unassembled WGS sequence"/>
</dbReference>
<gene>
    <name evidence="1" type="ORF">DVJ77_02905</name>
</gene>